<dbReference type="RefSeq" id="XP_040771777.1">
    <property type="nucleotide sequence ID" value="XM_040920936.1"/>
</dbReference>
<gene>
    <name evidence="1" type="ORF">M406DRAFT_334416</name>
</gene>
<dbReference type="Proteomes" id="UP000803844">
    <property type="component" value="Unassembled WGS sequence"/>
</dbReference>
<dbReference type="AlphaFoldDB" id="A0A9P4XTS3"/>
<protein>
    <submittedName>
        <fullName evidence="1">Uncharacterized protein</fullName>
    </submittedName>
</protein>
<name>A0A9P4XTS3_CRYP1</name>
<dbReference type="OrthoDB" id="4707605at2759"/>
<reference evidence="1" key="1">
    <citation type="journal article" date="2020" name="Phytopathology">
        <title>Genome sequence of the chestnut blight fungus Cryphonectria parasitica EP155: A fundamental resource for an archetypical invasive plant pathogen.</title>
        <authorList>
            <person name="Crouch J.A."/>
            <person name="Dawe A."/>
            <person name="Aerts A."/>
            <person name="Barry K."/>
            <person name="Churchill A.C.L."/>
            <person name="Grimwood J."/>
            <person name="Hillman B."/>
            <person name="Milgroom M.G."/>
            <person name="Pangilinan J."/>
            <person name="Smith M."/>
            <person name="Salamov A."/>
            <person name="Schmutz J."/>
            <person name="Yadav J."/>
            <person name="Grigoriev I.V."/>
            <person name="Nuss D."/>
        </authorList>
    </citation>
    <scope>NUCLEOTIDE SEQUENCE</scope>
    <source>
        <strain evidence="1">EP155</strain>
    </source>
</reference>
<keyword evidence="2" id="KW-1185">Reference proteome</keyword>
<sequence>MTKMQGKSEMCSKAVAKKKSPVFHKFTELSAELRLLIIGAALDEDRKHRPTRVVLLDPTTRRISPTVDLGDNPSPLLFVNMEFREAALETYVRLSVLDLGYPDVGQYGNETDWYDGDGCLRYVPAIAQQIDREAERGKPRVISDTYLVSFSPLLMLIHIHITPYSKHLSSHDMTRTRTDQRHPSVQGGIYLDVKKDIFIIGSTPRQILETGAFQEMCDCEEGPWCLPAFRLTEKLPFEACAEVVTMRELTWDPARSCTHCGTYHPPRSDKDFFMSRGHIPPLYDAAIFSSVSAFGYYIMSGDVDPEQFLFEVTALESADFLKEWSERFYKAVYLNGKIVA</sequence>
<proteinExistence type="predicted"/>
<dbReference type="GeneID" id="63838065"/>
<evidence type="ECO:0000313" key="2">
    <source>
        <dbReference type="Proteomes" id="UP000803844"/>
    </source>
</evidence>
<comment type="caution">
    <text evidence="1">The sequence shown here is derived from an EMBL/GenBank/DDBJ whole genome shotgun (WGS) entry which is preliminary data.</text>
</comment>
<dbReference type="EMBL" id="MU032352">
    <property type="protein sequence ID" value="KAF3760798.1"/>
    <property type="molecule type" value="Genomic_DNA"/>
</dbReference>
<organism evidence="1 2">
    <name type="scientific">Cryphonectria parasitica (strain ATCC 38755 / EP155)</name>
    <dbReference type="NCBI Taxonomy" id="660469"/>
    <lineage>
        <taxon>Eukaryota</taxon>
        <taxon>Fungi</taxon>
        <taxon>Dikarya</taxon>
        <taxon>Ascomycota</taxon>
        <taxon>Pezizomycotina</taxon>
        <taxon>Sordariomycetes</taxon>
        <taxon>Sordariomycetidae</taxon>
        <taxon>Diaporthales</taxon>
        <taxon>Cryphonectriaceae</taxon>
        <taxon>Cryphonectria-Endothia species complex</taxon>
        <taxon>Cryphonectria</taxon>
    </lineage>
</organism>
<accession>A0A9P4XTS3</accession>
<evidence type="ECO:0000313" key="1">
    <source>
        <dbReference type="EMBL" id="KAF3760798.1"/>
    </source>
</evidence>